<gene>
    <name evidence="2" type="ORF">QQ008_09615</name>
</gene>
<evidence type="ECO:0000313" key="2">
    <source>
        <dbReference type="EMBL" id="MDN5201620.1"/>
    </source>
</evidence>
<dbReference type="InterPro" id="IPR051556">
    <property type="entry name" value="N-term/lysine_N-AcTrnsfr"/>
</dbReference>
<dbReference type="EMBL" id="JAUJEA010000003">
    <property type="protein sequence ID" value="MDN5201620.1"/>
    <property type="molecule type" value="Genomic_DNA"/>
</dbReference>
<keyword evidence="2" id="KW-0012">Acyltransferase</keyword>
<dbReference type="PANTHER" id="PTHR42919:SF33">
    <property type="entry name" value="GCN5-RELATED N-ACETYLTRANSFERASE"/>
    <property type="match status" value="1"/>
</dbReference>
<comment type="caution">
    <text evidence="2">The sequence shown here is derived from an EMBL/GenBank/DDBJ whole genome shotgun (WGS) entry which is preliminary data.</text>
</comment>
<dbReference type="PANTHER" id="PTHR42919">
    <property type="entry name" value="N-ALPHA-ACETYLTRANSFERASE"/>
    <property type="match status" value="1"/>
</dbReference>
<sequence>MKQFIFRSLREDDIDQMYIAFQSAFSDYSLNFNMTKEEFIQKFVRKLGIDYSHSFGAFHEEELVGFIFKTIDNYQGRKSAFNGGTGVVPAFRGNHITAHLYEKAIPVFKANNVEQCVLEVLTDNERAQKVYQSIGFKTHRYFLCFKLLKKPNLSKPPLFKIEKISNPDWNLLQKFSDYSPSFLDIQSMLKRNIANEKVIVLSENDMPLAFAIYQNNGRLSQIAVDKSNRGRGAGSALIDYIYKDVNKKHLTVINVDKNASEMISFLEKLGFENQVDQYEMILTL</sequence>
<dbReference type="GO" id="GO:0016746">
    <property type="term" value="F:acyltransferase activity"/>
    <property type="evidence" value="ECO:0007669"/>
    <property type="project" value="UniProtKB-KW"/>
</dbReference>
<dbReference type="CDD" id="cd04301">
    <property type="entry name" value="NAT_SF"/>
    <property type="match status" value="2"/>
</dbReference>
<dbReference type="InterPro" id="IPR000182">
    <property type="entry name" value="GNAT_dom"/>
</dbReference>
<feature type="domain" description="N-acetyltransferase" evidence="1">
    <location>
        <begin position="4"/>
        <end position="154"/>
    </location>
</feature>
<feature type="domain" description="N-acetyltransferase" evidence="1">
    <location>
        <begin position="159"/>
        <end position="284"/>
    </location>
</feature>
<protein>
    <submittedName>
        <fullName evidence="2">GNAT family N-acetyltransferase</fullName>
        <ecNumber evidence="2">2.3.1.-</ecNumber>
    </submittedName>
</protein>
<dbReference type="Proteomes" id="UP001172082">
    <property type="component" value="Unassembled WGS sequence"/>
</dbReference>
<reference evidence="2" key="1">
    <citation type="submission" date="2023-06" db="EMBL/GenBank/DDBJ databases">
        <title>Genomic of Parafulvivirga corallium.</title>
        <authorList>
            <person name="Wang G."/>
        </authorList>
    </citation>
    <scope>NUCLEOTIDE SEQUENCE</scope>
    <source>
        <strain evidence="2">BMA10</strain>
    </source>
</reference>
<accession>A0ABT8KLL9</accession>
<keyword evidence="2" id="KW-0808">Transferase</keyword>
<keyword evidence="3" id="KW-1185">Reference proteome</keyword>
<dbReference type="Pfam" id="PF13673">
    <property type="entry name" value="Acetyltransf_10"/>
    <property type="match status" value="1"/>
</dbReference>
<dbReference type="SUPFAM" id="SSF55729">
    <property type="entry name" value="Acyl-CoA N-acyltransferases (Nat)"/>
    <property type="match status" value="2"/>
</dbReference>
<proteinExistence type="predicted"/>
<evidence type="ECO:0000313" key="3">
    <source>
        <dbReference type="Proteomes" id="UP001172082"/>
    </source>
</evidence>
<evidence type="ECO:0000259" key="1">
    <source>
        <dbReference type="PROSITE" id="PS51186"/>
    </source>
</evidence>
<name>A0ABT8KLL9_9BACT</name>
<dbReference type="Gene3D" id="3.40.630.30">
    <property type="match status" value="2"/>
</dbReference>
<dbReference type="EC" id="2.3.1.-" evidence="2"/>
<dbReference type="PROSITE" id="PS51186">
    <property type="entry name" value="GNAT"/>
    <property type="match status" value="2"/>
</dbReference>
<dbReference type="RefSeq" id="WP_346751648.1">
    <property type="nucleotide sequence ID" value="NZ_JAUJEA010000003.1"/>
</dbReference>
<organism evidence="2 3">
    <name type="scientific">Splendidivirga corallicola</name>
    <dbReference type="NCBI Taxonomy" id="3051826"/>
    <lineage>
        <taxon>Bacteria</taxon>
        <taxon>Pseudomonadati</taxon>
        <taxon>Bacteroidota</taxon>
        <taxon>Cytophagia</taxon>
        <taxon>Cytophagales</taxon>
        <taxon>Splendidivirgaceae</taxon>
        <taxon>Splendidivirga</taxon>
    </lineage>
</organism>
<dbReference type="InterPro" id="IPR016181">
    <property type="entry name" value="Acyl_CoA_acyltransferase"/>
</dbReference>
<dbReference type="Pfam" id="PF00583">
    <property type="entry name" value="Acetyltransf_1"/>
    <property type="match status" value="1"/>
</dbReference>